<reference evidence="5" key="1">
    <citation type="submission" date="2012-06" db="EMBL/GenBank/DDBJ databases">
        <title>Complete sequence of chromosome of Desulfomonile tiedjei DSM 6799.</title>
        <authorList>
            <person name="Lucas S."/>
            <person name="Copeland A."/>
            <person name="Lapidus A."/>
            <person name="Glavina del Rio T."/>
            <person name="Dalin E."/>
            <person name="Tice H."/>
            <person name="Bruce D."/>
            <person name="Goodwin L."/>
            <person name="Pitluck S."/>
            <person name="Peters L."/>
            <person name="Ovchinnikova G."/>
            <person name="Zeytun A."/>
            <person name="Lu M."/>
            <person name="Kyrpides N."/>
            <person name="Mavromatis K."/>
            <person name="Ivanova N."/>
            <person name="Brettin T."/>
            <person name="Detter J.C."/>
            <person name="Han C."/>
            <person name="Larimer F."/>
            <person name="Land M."/>
            <person name="Hauser L."/>
            <person name="Markowitz V."/>
            <person name="Cheng J.-F."/>
            <person name="Hugenholtz P."/>
            <person name="Woyke T."/>
            <person name="Wu D."/>
            <person name="Spring S."/>
            <person name="Schroeder M."/>
            <person name="Brambilla E."/>
            <person name="Klenk H.-P."/>
            <person name="Eisen J.A."/>
        </authorList>
    </citation>
    <scope>NUCLEOTIDE SEQUENCE [LARGE SCALE GENOMIC DNA]</scope>
    <source>
        <strain evidence="5">ATCC 49306 / DSM 6799 / DCB-1</strain>
    </source>
</reference>
<comment type="cofactor">
    <cofactor evidence="2">
        <name>[2Fe-2S] cluster</name>
        <dbReference type="ChEBI" id="CHEBI:190135"/>
    </cofactor>
    <text evidence="2">Binds 1 [2Fe-2S] cluster per subunit.</text>
</comment>
<dbReference type="EC" id="1.8.1.-" evidence="4"/>
<dbReference type="OrthoDB" id="9778346at2"/>
<dbReference type="InterPro" id="IPR017927">
    <property type="entry name" value="FAD-bd_FR_type"/>
</dbReference>
<feature type="binding site" evidence="2">
    <location>
        <position position="222"/>
    </location>
    <ligand>
        <name>[2Fe-2S] cluster</name>
        <dbReference type="ChEBI" id="CHEBI:190135"/>
    </ligand>
</feature>
<dbReference type="Proteomes" id="UP000006055">
    <property type="component" value="Chromosome"/>
</dbReference>
<dbReference type="SUPFAM" id="SSF52343">
    <property type="entry name" value="Ferredoxin reductase-like, C-terminal NADP-linked domain"/>
    <property type="match status" value="1"/>
</dbReference>
<evidence type="ECO:0000313" key="4">
    <source>
        <dbReference type="EMBL" id="AFM25118.1"/>
    </source>
</evidence>
<feature type="domain" description="FAD-binding FR-type" evidence="3">
    <location>
        <begin position="1"/>
        <end position="95"/>
    </location>
</feature>
<dbReference type="InterPro" id="IPR012165">
    <property type="entry name" value="Cyt_c3_hydrogenase_gsu"/>
</dbReference>
<feature type="binding site" evidence="2">
    <location>
        <position position="225"/>
    </location>
    <ligand>
        <name>[2Fe-2S] cluster</name>
        <dbReference type="ChEBI" id="CHEBI:190135"/>
    </ligand>
</feature>
<dbReference type="InterPro" id="IPR019480">
    <property type="entry name" value="Dihydroorotate_DH_Fe-S-bd"/>
</dbReference>
<keyword evidence="2" id="KW-0408">Iron</keyword>
<dbReference type="RefSeq" id="WP_014810261.1">
    <property type="nucleotide sequence ID" value="NC_018025.1"/>
</dbReference>
<organism evidence="4 5">
    <name type="scientific">Desulfomonile tiedjei (strain ATCC 49306 / DSM 6799 / DCB-1)</name>
    <dbReference type="NCBI Taxonomy" id="706587"/>
    <lineage>
        <taxon>Bacteria</taxon>
        <taxon>Pseudomonadati</taxon>
        <taxon>Thermodesulfobacteriota</taxon>
        <taxon>Desulfomonilia</taxon>
        <taxon>Desulfomonilales</taxon>
        <taxon>Desulfomonilaceae</taxon>
        <taxon>Desulfomonile</taxon>
    </lineage>
</organism>
<evidence type="ECO:0000259" key="3">
    <source>
        <dbReference type="PROSITE" id="PS51384"/>
    </source>
</evidence>
<keyword evidence="5" id="KW-1185">Reference proteome</keyword>
<feature type="binding site" evidence="2">
    <location>
        <position position="237"/>
    </location>
    <ligand>
        <name>[2Fe-2S] cluster</name>
        <dbReference type="ChEBI" id="CHEBI:190135"/>
    </ligand>
</feature>
<gene>
    <name evidence="4" type="ordered locus">Desti_2436</name>
</gene>
<evidence type="ECO:0000256" key="1">
    <source>
        <dbReference type="PIRSR" id="PIRSR006816-1"/>
    </source>
</evidence>
<keyword evidence="2" id="KW-0411">Iron-sulfur</keyword>
<keyword evidence="4" id="KW-0560">Oxidoreductase</keyword>
<dbReference type="SUPFAM" id="SSF63380">
    <property type="entry name" value="Riboflavin synthase domain-like"/>
    <property type="match status" value="1"/>
</dbReference>
<dbReference type="Gene3D" id="2.40.30.10">
    <property type="entry name" value="Translation factors"/>
    <property type="match status" value="1"/>
</dbReference>
<keyword evidence="2" id="KW-0479">Metal-binding</keyword>
<accession>I4C6C7</accession>
<keyword evidence="1" id="KW-0274">FAD</keyword>
<dbReference type="eggNOG" id="COG0543">
    <property type="taxonomic scope" value="Bacteria"/>
</dbReference>
<dbReference type="HOGENOM" id="CLU_003827_1_0_7"/>
<dbReference type="NCBIfam" id="NF004862">
    <property type="entry name" value="PRK06222.1"/>
    <property type="match status" value="1"/>
</dbReference>
<dbReference type="EMBL" id="CP003360">
    <property type="protein sequence ID" value="AFM25118.1"/>
    <property type="molecule type" value="Genomic_DNA"/>
</dbReference>
<evidence type="ECO:0000313" key="5">
    <source>
        <dbReference type="Proteomes" id="UP000006055"/>
    </source>
</evidence>
<dbReference type="CDD" id="cd06219">
    <property type="entry name" value="DHOD_e_trans_like1"/>
    <property type="match status" value="1"/>
</dbReference>
<name>I4C6C7_DESTA</name>
<dbReference type="PIRSF" id="PIRSF006816">
    <property type="entry name" value="Cyc3_hyd_g"/>
    <property type="match status" value="1"/>
</dbReference>
<proteinExistence type="predicted"/>
<dbReference type="InterPro" id="IPR039261">
    <property type="entry name" value="FNR_nucleotide-bd"/>
</dbReference>
<feature type="binding site" evidence="1">
    <location>
        <begin position="62"/>
        <end position="64"/>
    </location>
    <ligand>
        <name>FAD</name>
        <dbReference type="ChEBI" id="CHEBI:57692"/>
    </ligand>
</feature>
<keyword evidence="1" id="KW-0285">Flavoprotein</keyword>
<dbReference type="GO" id="GO:0051537">
    <property type="term" value="F:2 iron, 2 sulfur cluster binding"/>
    <property type="evidence" value="ECO:0007669"/>
    <property type="project" value="UniProtKB-KW"/>
</dbReference>
<dbReference type="STRING" id="706587.Desti_2436"/>
<keyword evidence="2" id="KW-0001">2Fe-2S</keyword>
<sequence>MFEILEKERIGPGVNRAVIFAPEIARAHKPGQFIILRTHADGERIPLTIADKDADKGTITLVWQEVGVTTYYMGTMCVGDKLQDLCGPLGKPTHIEKFGTVVGIGGGIGVAPLFPITKGMHDAGNHVITIVGARTEGLLIMTEDMRKVSDELLIATDDGSFGIHGFVTQVLQSLIDKGTKIDLCVAIGPVPMMRAVVKVTKAANLPTVVSLNPIMVDGTGMCGACRVEVGGKTMFGCVDGPEFDGHEVDFELLMKRLAMYKGPELIALNKFRETDRGCQCTFPGGA</sequence>
<dbReference type="Gene3D" id="3.40.50.80">
    <property type="entry name" value="Nucleotide-binding domain of ferredoxin-NADP reductase (FNR) module"/>
    <property type="match status" value="1"/>
</dbReference>
<dbReference type="PANTHER" id="PTHR43513:SF3">
    <property type="entry name" value="DIHYDROOROTATE DEHYDROGENASE B (NAD(+)), ELECTRON TRANSFER SUBUNIT-RELATED"/>
    <property type="match status" value="1"/>
</dbReference>
<dbReference type="PROSITE" id="PS51384">
    <property type="entry name" value="FAD_FR"/>
    <property type="match status" value="1"/>
</dbReference>
<dbReference type="KEGG" id="dti:Desti_2436"/>
<dbReference type="GO" id="GO:0016491">
    <property type="term" value="F:oxidoreductase activity"/>
    <property type="evidence" value="ECO:0007669"/>
    <property type="project" value="UniProtKB-KW"/>
</dbReference>
<dbReference type="GO" id="GO:0046872">
    <property type="term" value="F:metal ion binding"/>
    <property type="evidence" value="ECO:0007669"/>
    <property type="project" value="UniProtKB-KW"/>
</dbReference>
<evidence type="ECO:0000256" key="2">
    <source>
        <dbReference type="PIRSR" id="PIRSR006816-2"/>
    </source>
</evidence>
<dbReference type="InterPro" id="IPR017938">
    <property type="entry name" value="Riboflavin_synthase-like_b-brl"/>
</dbReference>
<dbReference type="GO" id="GO:0050660">
    <property type="term" value="F:flavin adenine dinucleotide binding"/>
    <property type="evidence" value="ECO:0007669"/>
    <property type="project" value="InterPro"/>
</dbReference>
<comment type="cofactor">
    <cofactor evidence="1">
        <name>FAD</name>
        <dbReference type="ChEBI" id="CHEBI:57692"/>
    </cofactor>
    <text evidence="1">Binds 1 FAD per subunit.</text>
</comment>
<dbReference type="PANTHER" id="PTHR43513">
    <property type="entry name" value="DIHYDROOROTATE DEHYDROGENASE B (NAD(+)), ELECTRON TRANSFER SUBUNIT"/>
    <property type="match status" value="1"/>
</dbReference>
<dbReference type="Pfam" id="PF10418">
    <property type="entry name" value="DHODB_Fe-S_bind"/>
    <property type="match status" value="1"/>
</dbReference>
<dbReference type="AlphaFoldDB" id="I4C6C7"/>
<dbReference type="InterPro" id="IPR050353">
    <property type="entry name" value="PyrK_electron_transfer"/>
</dbReference>
<dbReference type="GO" id="GO:0006221">
    <property type="term" value="P:pyrimidine nucleotide biosynthetic process"/>
    <property type="evidence" value="ECO:0007669"/>
    <property type="project" value="InterPro"/>
</dbReference>
<protein>
    <submittedName>
        <fullName evidence="4">2-polyprenylphenol hydroxylase-like oxidoreductase</fullName>
        <ecNumber evidence="4">1.8.1.-</ecNumber>
    </submittedName>
</protein>